<protein>
    <submittedName>
        <fullName evidence="1">Uncharacterized protein</fullName>
    </submittedName>
</protein>
<proteinExistence type="predicted"/>
<accession>A0A069ACV5</accession>
<dbReference type="EMBL" id="LK932411">
    <property type="protein sequence ID" value="CDS89302.1"/>
    <property type="molecule type" value="Genomic_DNA"/>
</dbReference>
<reference evidence="1" key="1">
    <citation type="submission" date="2014-07" db="EMBL/GenBank/DDBJ databases">
        <authorList>
            <person name="Monot Marc"/>
        </authorList>
    </citation>
    <scope>NUCLEOTIDE SEQUENCE</scope>
    <source>
        <strain evidence="2">7032994</strain>
    </source>
</reference>
<gene>
    <name evidence="1" type="ORF">BN1096_700109</name>
    <name evidence="2" type="ORF">BN1097_710110</name>
</gene>
<evidence type="ECO:0000313" key="2">
    <source>
        <dbReference type="EMBL" id="CDS89302.1"/>
    </source>
</evidence>
<organism evidence="1">
    <name type="scientific">Clostridioides difficile</name>
    <name type="common">Peptoclostridium difficile</name>
    <dbReference type="NCBI Taxonomy" id="1496"/>
    <lineage>
        <taxon>Bacteria</taxon>
        <taxon>Bacillati</taxon>
        <taxon>Bacillota</taxon>
        <taxon>Clostridia</taxon>
        <taxon>Peptostreptococcales</taxon>
        <taxon>Peptostreptococcaceae</taxon>
        <taxon>Clostridioides</taxon>
    </lineage>
</organism>
<dbReference type="AlphaFoldDB" id="A0A069ACV5"/>
<name>A0A069ACV5_CLODI</name>
<dbReference type="EMBL" id="LK932525">
    <property type="protein sequence ID" value="CDS88695.1"/>
    <property type="molecule type" value="Genomic_DNA"/>
</dbReference>
<sequence length="48" mass="6062">MFINGRYRIKYSNWLRYVYLIEVKLRVRICIDEMARFIFISINFIIDR</sequence>
<evidence type="ECO:0000313" key="1">
    <source>
        <dbReference type="EMBL" id="CDS88695.1"/>
    </source>
</evidence>